<feature type="active site" description="Proton donor/acceptor" evidence="5">
    <location>
        <position position="121"/>
    </location>
</feature>
<dbReference type="PIRSF" id="PIRSF001365">
    <property type="entry name" value="DHDPS"/>
    <property type="match status" value="1"/>
</dbReference>
<organism evidence="7 8">
    <name type="scientific">Actinoplanes lutulentus</name>
    <dbReference type="NCBI Taxonomy" id="1287878"/>
    <lineage>
        <taxon>Bacteria</taxon>
        <taxon>Bacillati</taxon>
        <taxon>Actinomycetota</taxon>
        <taxon>Actinomycetes</taxon>
        <taxon>Micromonosporales</taxon>
        <taxon>Micromonosporaceae</taxon>
        <taxon>Actinoplanes</taxon>
    </lineage>
</organism>
<feature type="active site" description="Schiff-base intermediate with substrate" evidence="5">
    <location>
        <position position="149"/>
    </location>
</feature>
<dbReference type="PANTHER" id="PTHR12128">
    <property type="entry name" value="DIHYDRODIPICOLINATE SYNTHASE"/>
    <property type="match status" value="1"/>
</dbReference>
<dbReference type="Pfam" id="PF00701">
    <property type="entry name" value="DHDPS"/>
    <property type="match status" value="1"/>
</dbReference>
<sequence length="267" mass="27819">MTIHVPLITPFDADNEIAYRVLTQVAQETLLAGAGLVALGTTAEAASLSAAERRNVLDLLSDHSEGDLIAGADTPDQLRSLNGKARAALTLVPPFIRPGEDGVVEHFRTLAASSPVPMIVYHVPQRTGQALSADAIRRLAAIDGVIGIKYATGAVDADLVDLLADPPDDFDVFCGDDIFLAPMLAMGAAGAIAASAHIETAAFVDLAAHREPTLARRLARLSKVLFSQPNPIVVKAALHAAGRIPTPGVRPPLLPAAAPSLYGSLLE</sequence>
<dbReference type="PANTHER" id="PTHR12128:SF66">
    <property type="entry name" value="4-HYDROXY-2-OXOGLUTARATE ALDOLASE, MITOCHONDRIAL"/>
    <property type="match status" value="1"/>
</dbReference>
<comment type="caution">
    <text evidence="7">The sequence shown here is derived from an EMBL/GenBank/DDBJ whole genome shotgun (WGS) entry which is preliminary data.</text>
</comment>
<gene>
    <name evidence="7" type="ORF">B0I29_11574</name>
</gene>
<evidence type="ECO:0000256" key="3">
    <source>
        <dbReference type="ARBA" id="ARBA00023270"/>
    </source>
</evidence>
<dbReference type="SUPFAM" id="SSF51569">
    <property type="entry name" value="Aldolase"/>
    <property type="match status" value="1"/>
</dbReference>
<dbReference type="AlphaFoldDB" id="A0A327Z9N3"/>
<evidence type="ECO:0000256" key="2">
    <source>
        <dbReference type="ARBA" id="ARBA00023239"/>
    </source>
</evidence>
<dbReference type="OrthoDB" id="9782828at2"/>
<dbReference type="InterPro" id="IPR002220">
    <property type="entry name" value="DapA-like"/>
</dbReference>
<keyword evidence="8" id="KW-1185">Reference proteome</keyword>
<dbReference type="GO" id="GO:0008840">
    <property type="term" value="F:4-hydroxy-tetrahydrodipicolinate synthase activity"/>
    <property type="evidence" value="ECO:0007669"/>
    <property type="project" value="TreeGrafter"/>
</dbReference>
<evidence type="ECO:0000313" key="8">
    <source>
        <dbReference type="Proteomes" id="UP000249341"/>
    </source>
</evidence>
<feature type="binding site" evidence="6">
    <location>
        <position position="192"/>
    </location>
    <ligand>
        <name>pyruvate</name>
        <dbReference type="ChEBI" id="CHEBI:15361"/>
    </ligand>
</feature>
<evidence type="ECO:0000313" key="7">
    <source>
        <dbReference type="EMBL" id="RAK31268.1"/>
    </source>
</evidence>
<reference evidence="7 8" key="1">
    <citation type="submission" date="2018-06" db="EMBL/GenBank/DDBJ databases">
        <title>Genomic Encyclopedia of Type Strains, Phase III (KMG-III): the genomes of soil and plant-associated and newly described type strains.</title>
        <authorList>
            <person name="Whitman W."/>
        </authorList>
    </citation>
    <scope>NUCLEOTIDE SEQUENCE [LARGE SCALE GENOMIC DNA]</scope>
    <source>
        <strain evidence="7 8">CGMCC 4.7090</strain>
    </source>
</reference>
<dbReference type="RefSeq" id="WP_111652193.1">
    <property type="nucleotide sequence ID" value="NZ_JACHWI010000010.1"/>
</dbReference>
<dbReference type="Proteomes" id="UP000249341">
    <property type="component" value="Unassembled WGS sequence"/>
</dbReference>
<dbReference type="InterPro" id="IPR020625">
    <property type="entry name" value="Schiff_base-form_aldolases_AS"/>
</dbReference>
<dbReference type="Gene3D" id="3.20.20.70">
    <property type="entry name" value="Aldolase class I"/>
    <property type="match status" value="1"/>
</dbReference>
<keyword evidence="3" id="KW-0704">Schiff base</keyword>
<dbReference type="SMART" id="SM01130">
    <property type="entry name" value="DHDPS"/>
    <property type="match status" value="1"/>
</dbReference>
<dbReference type="GO" id="GO:0044281">
    <property type="term" value="P:small molecule metabolic process"/>
    <property type="evidence" value="ECO:0007669"/>
    <property type="project" value="UniProtKB-ARBA"/>
</dbReference>
<keyword evidence="2 4" id="KW-0456">Lyase</keyword>
<evidence type="ECO:0000256" key="4">
    <source>
        <dbReference type="PIRNR" id="PIRNR001365"/>
    </source>
</evidence>
<dbReference type="EMBL" id="QLMJ01000015">
    <property type="protein sequence ID" value="RAK31268.1"/>
    <property type="molecule type" value="Genomic_DNA"/>
</dbReference>
<dbReference type="PROSITE" id="PS00666">
    <property type="entry name" value="DHDPS_2"/>
    <property type="match status" value="1"/>
</dbReference>
<evidence type="ECO:0000256" key="6">
    <source>
        <dbReference type="PIRSR" id="PIRSR001365-2"/>
    </source>
</evidence>
<dbReference type="InterPro" id="IPR013785">
    <property type="entry name" value="Aldolase_TIM"/>
</dbReference>
<evidence type="ECO:0000256" key="1">
    <source>
        <dbReference type="ARBA" id="ARBA00007592"/>
    </source>
</evidence>
<dbReference type="PRINTS" id="PR00146">
    <property type="entry name" value="DHPICSNTHASE"/>
</dbReference>
<proteinExistence type="inferred from homology"/>
<comment type="similarity">
    <text evidence="1 4">Belongs to the DapA family.</text>
</comment>
<name>A0A327Z9N3_9ACTN</name>
<feature type="binding site" evidence="6">
    <location>
        <position position="42"/>
    </location>
    <ligand>
        <name>pyruvate</name>
        <dbReference type="ChEBI" id="CHEBI:15361"/>
    </ligand>
</feature>
<protein>
    <submittedName>
        <fullName evidence="7">4-hydroxy-tetrahydrodipicolinate synthase</fullName>
    </submittedName>
</protein>
<evidence type="ECO:0000256" key="5">
    <source>
        <dbReference type="PIRSR" id="PIRSR001365-1"/>
    </source>
</evidence>
<accession>A0A327Z9N3</accession>